<keyword evidence="1" id="KW-0500">Molybdenum</keyword>
<keyword evidence="1" id="KW-0479">Metal-binding</keyword>
<evidence type="ECO:0000259" key="2">
    <source>
        <dbReference type="SMART" id="SM00852"/>
    </source>
</evidence>
<dbReference type="Pfam" id="PF00994">
    <property type="entry name" value="MoCF_biosynth"/>
    <property type="match status" value="1"/>
</dbReference>
<comment type="pathway">
    <text evidence="1">Cofactor biosynthesis; molybdopterin biosynthesis.</text>
</comment>
<dbReference type="GO" id="GO:0061599">
    <property type="term" value="F:molybdopterin molybdotransferase activity"/>
    <property type="evidence" value="ECO:0007669"/>
    <property type="project" value="UniProtKB-UniRule"/>
</dbReference>
<keyword evidence="1" id="KW-0808">Transferase</keyword>
<keyword evidence="1" id="KW-0460">Magnesium</keyword>
<keyword evidence="4" id="KW-1185">Reference proteome</keyword>
<proteinExistence type="inferred from homology"/>
<dbReference type="GO" id="GO:0046872">
    <property type="term" value="F:metal ion binding"/>
    <property type="evidence" value="ECO:0007669"/>
    <property type="project" value="UniProtKB-UniRule"/>
</dbReference>
<protein>
    <recommendedName>
        <fullName evidence="1">Molybdopterin molybdenumtransferase</fullName>
        <ecNumber evidence="1">2.10.1.1</ecNumber>
    </recommendedName>
</protein>
<reference evidence="3 4" key="1">
    <citation type="submission" date="2015-12" db="EMBL/GenBank/DDBJ databases">
        <title>Draft Genome Sequence of Olsenella scatoligenes SK9K4T; a Producer of 3-Methylindole- (skatole) and 4-Methylphenol- (p-cresol) Isolated from Pig Feces.</title>
        <authorList>
            <person name="Li X."/>
            <person name="Borg B."/>
            <person name="Canibe N."/>
        </authorList>
    </citation>
    <scope>NUCLEOTIDE SEQUENCE [LARGE SCALE GENOMIC DNA]</scope>
    <source>
        <strain evidence="3 4">SK9K4</strain>
    </source>
</reference>
<comment type="cofactor">
    <cofactor evidence="1">
        <name>Mg(2+)</name>
        <dbReference type="ChEBI" id="CHEBI:18420"/>
    </cofactor>
</comment>
<dbReference type="Gene3D" id="3.40.980.10">
    <property type="entry name" value="MoaB/Mog-like domain"/>
    <property type="match status" value="1"/>
</dbReference>
<organism evidence="3 4">
    <name type="scientific">Tractidigestivibacter scatoligenes</name>
    <name type="common">Olsenella scatoligenes</name>
    <dbReference type="NCBI Taxonomy" id="1299998"/>
    <lineage>
        <taxon>Bacteria</taxon>
        <taxon>Bacillati</taxon>
        <taxon>Actinomycetota</taxon>
        <taxon>Coriobacteriia</taxon>
        <taxon>Coriobacteriales</taxon>
        <taxon>Atopobiaceae</taxon>
        <taxon>Tractidigestivibacter</taxon>
    </lineage>
</organism>
<gene>
    <name evidence="3" type="ORF">AUL39_01935</name>
</gene>
<dbReference type="Proteomes" id="UP000054078">
    <property type="component" value="Unassembled WGS sequence"/>
</dbReference>
<dbReference type="GO" id="GO:0006777">
    <property type="term" value="P:Mo-molybdopterin cofactor biosynthetic process"/>
    <property type="evidence" value="ECO:0007669"/>
    <property type="project" value="UniProtKB-UniRule"/>
</dbReference>
<keyword evidence="1" id="KW-0501">Molybdenum cofactor biosynthesis</keyword>
<dbReference type="GO" id="GO:0005829">
    <property type="term" value="C:cytosol"/>
    <property type="evidence" value="ECO:0007669"/>
    <property type="project" value="TreeGrafter"/>
</dbReference>
<dbReference type="EC" id="2.10.1.1" evidence="1"/>
<dbReference type="AlphaFoldDB" id="A0A100YWS2"/>
<feature type="domain" description="MoaB/Mog" evidence="2">
    <location>
        <begin position="183"/>
        <end position="324"/>
    </location>
</feature>
<evidence type="ECO:0000256" key="1">
    <source>
        <dbReference type="RuleBase" id="RU365090"/>
    </source>
</evidence>
<dbReference type="InterPro" id="IPR001453">
    <property type="entry name" value="MoaB/Mog_dom"/>
</dbReference>
<dbReference type="SUPFAM" id="SSF53218">
    <property type="entry name" value="Molybdenum cofactor biosynthesis proteins"/>
    <property type="match status" value="1"/>
</dbReference>
<sequence>MKLVRTEDAIGHVLCHDMTQILPGDGKGSPRYKGPRFKKGHVVTAEDVPVLLSMGKEHLYVWEAGPGMLHEDDAARRLAALCLGPGCVAAGEPREGKIGIKAEHDGVFLVDSERLVAVNDCEEVMVATRKGGFAVSAGDDLAGTRVIPLVVKESVVEAAEHAADVEKNGPLMRVEPWRLKTAAIIATGSEVAKGLIEDRFTPVVEAKLARYGIATTWHATPGDDMDALVAAINDARAAGVDMVVCTGGMSVDPDDNTPGAIKRAGARIVTYGAPVLPGAMLLVGYFDEKDAEGEARTVPVVGLPGCVMYNAATVFDLVLPRLVAGVEVRRRDLVQMGEGGLCLHCSPCTFPVCPFGK</sequence>
<dbReference type="UniPathway" id="UPA00344"/>
<dbReference type="RefSeq" id="WP_059053045.1">
    <property type="nucleotide sequence ID" value="NZ_LOJF01000001.1"/>
</dbReference>
<dbReference type="EMBL" id="LOJF01000001">
    <property type="protein sequence ID" value="KUH59116.1"/>
    <property type="molecule type" value="Genomic_DNA"/>
</dbReference>
<comment type="similarity">
    <text evidence="1">Belongs to the MoeA family.</text>
</comment>
<dbReference type="OrthoDB" id="9767940at2"/>
<comment type="catalytic activity">
    <reaction evidence="1">
        <text>adenylyl-molybdopterin + molybdate = Mo-molybdopterin + AMP + H(+)</text>
        <dbReference type="Rhea" id="RHEA:35047"/>
        <dbReference type="ChEBI" id="CHEBI:15378"/>
        <dbReference type="ChEBI" id="CHEBI:36264"/>
        <dbReference type="ChEBI" id="CHEBI:62727"/>
        <dbReference type="ChEBI" id="CHEBI:71302"/>
        <dbReference type="ChEBI" id="CHEBI:456215"/>
    </reaction>
</comment>
<dbReference type="PANTHER" id="PTHR10192:SF28">
    <property type="entry name" value="MOLYBDOPTERIN MOLYBDENUMTRANSFERASE"/>
    <property type="match status" value="1"/>
</dbReference>
<evidence type="ECO:0000313" key="3">
    <source>
        <dbReference type="EMBL" id="KUH59116.1"/>
    </source>
</evidence>
<dbReference type="PANTHER" id="PTHR10192">
    <property type="entry name" value="MOLYBDOPTERIN BIOSYNTHESIS PROTEIN"/>
    <property type="match status" value="1"/>
</dbReference>
<dbReference type="CDD" id="cd03522">
    <property type="entry name" value="MoeA_like"/>
    <property type="match status" value="1"/>
</dbReference>
<accession>A0A100YWS2</accession>
<comment type="function">
    <text evidence="1">Catalyzes the insertion of molybdate into adenylated molybdopterin with the concomitant release of AMP.</text>
</comment>
<evidence type="ECO:0000313" key="4">
    <source>
        <dbReference type="Proteomes" id="UP000054078"/>
    </source>
</evidence>
<name>A0A100YWS2_TRASO</name>
<dbReference type="InterPro" id="IPR036425">
    <property type="entry name" value="MoaB/Mog-like_dom_sf"/>
</dbReference>
<dbReference type="STRING" id="1299998.AUL39_01935"/>
<dbReference type="SMART" id="SM00852">
    <property type="entry name" value="MoCF_biosynth"/>
    <property type="match status" value="1"/>
</dbReference>
<comment type="caution">
    <text evidence="3">The sequence shown here is derived from an EMBL/GenBank/DDBJ whole genome shotgun (WGS) entry which is preliminary data.</text>
</comment>
<dbReference type="InterPro" id="IPR038987">
    <property type="entry name" value="MoeA-like"/>
</dbReference>